<sequence>MSNYNSQYESYYEKISKKRKDTPIYNSYGNKYSGYNGYDNKYKEGGKDTVLFSGEYFVKRIIRDLLGTAFLFVFILTCKLIQTPNSKAVYAYSKEMVSTDFDYKTKINYLKSIDIKELKEEIEDKSESVMSKLFKKENIKDKIKEEFEVPLKGEITSEFNLRKDPFTGEKKNHTGIDIDCKEGTEVKTIYKGKVKELGEDESYGKYVAIDHGDGIESKYAHLKEYNLEKDQVLEKGDIIGQSGNTGKSTAPHLHFELSYMGQYKDPLRYFDKELFKN</sequence>
<dbReference type="EMBL" id="PTIS01000011">
    <property type="protein sequence ID" value="PPK47959.1"/>
    <property type="molecule type" value="Genomic_DNA"/>
</dbReference>
<keyword evidence="1" id="KW-0732">Signal</keyword>
<evidence type="ECO:0000256" key="1">
    <source>
        <dbReference type="ARBA" id="ARBA00022729"/>
    </source>
</evidence>
<dbReference type="PANTHER" id="PTHR21666:SF289">
    <property type="entry name" value="L-ALA--D-GLU ENDOPEPTIDASE"/>
    <property type="match status" value="1"/>
</dbReference>
<evidence type="ECO:0000313" key="3">
    <source>
        <dbReference type="EMBL" id="PPK47959.1"/>
    </source>
</evidence>
<dbReference type="AlphaFoldDB" id="A0A2S6FWW6"/>
<dbReference type="CDD" id="cd12797">
    <property type="entry name" value="M23_peptidase"/>
    <property type="match status" value="1"/>
</dbReference>
<comment type="caution">
    <text evidence="3">The sequence shown here is derived from an EMBL/GenBank/DDBJ whole genome shotgun (WGS) entry which is preliminary data.</text>
</comment>
<dbReference type="Pfam" id="PF01551">
    <property type="entry name" value="Peptidase_M23"/>
    <property type="match status" value="1"/>
</dbReference>
<dbReference type="PANTHER" id="PTHR21666">
    <property type="entry name" value="PEPTIDASE-RELATED"/>
    <property type="match status" value="1"/>
</dbReference>
<gene>
    <name evidence="3" type="ORF">BD821_11116</name>
</gene>
<dbReference type="InterPro" id="IPR016047">
    <property type="entry name" value="M23ase_b-sheet_dom"/>
</dbReference>
<organism evidence="3 4">
    <name type="scientific">Clostridium algidicarnis DSM 15099</name>
    <dbReference type="NCBI Taxonomy" id="1121295"/>
    <lineage>
        <taxon>Bacteria</taxon>
        <taxon>Bacillati</taxon>
        <taxon>Bacillota</taxon>
        <taxon>Clostridia</taxon>
        <taxon>Eubacteriales</taxon>
        <taxon>Clostridiaceae</taxon>
        <taxon>Clostridium</taxon>
    </lineage>
</organism>
<reference evidence="3 4" key="1">
    <citation type="submission" date="2018-02" db="EMBL/GenBank/DDBJ databases">
        <title>Genomic Encyclopedia of Archaeal and Bacterial Type Strains, Phase II (KMG-II): from individual species to whole genera.</title>
        <authorList>
            <person name="Goeker M."/>
        </authorList>
    </citation>
    <scope>NUCLEOTIDE SEQUENCE [LARGE SCALE GENOMIC DNA]</scope>
    <source>
        <strain evidence="3 4">DSM 15099</strain>
    </source>
</reference>
<accession>A0A2S6FWW6</accession>
<dbReference type="GO" id="GO:0004222">
    <property type="term" value="F:metalloendopeptidase activity"/>
    <property type="evidence" value="ECO:0007669"/>
    <property type="project" value="TreeGrafter"/>
</dbReference>
<dbReference type="InterPro" id="IPR050570">
    <property type="entry name" value="Cell_wall_metabolism_enzyme"/>
</dbReference>
<protein>
    <submittedName>
        <fullName evidence="3">Peptidase M23-like protein</fullName>
    </submittedName>
</protein>
<evidence type="ECO:0000313" key="4">
    <source>
        <dbReference type="Proteomes" id="UP000239863"/>
    </source>
</evidence>
<name>A0A2S6FWW6_9CLOT</name>
<evidence type="ECO:0000259" key="2">
    <source>
        <dbReference type="Pfam" id="PF01551"/>
    </source>
</evidence>
<dbReference type="SUPFAM" id="SSF51261">
    <property type="entry name" value="Duplicated hybrid motif"/>
    <property type="match status" value="1"/>
</dbReference>
<dbReference type="InterPro" id="IPR011055">
    <property type="entry name" value="Dup_hybrid_motif"/>
</dbReference>
<dbReference type="RefSeq" id="WP_169994074.1">
    <property type="nucleotide sequence ID" value="NZ_PTIS01000011.1"/>
</dbReference>
<dbReference type="Gene3D" id="2.70.70.10">
    <property type="entry name" value="Glucose Permease (Domain IIA)"/>
    <property type="match status" value="1"/>
</dbReference>
<feature type="domain" description="M23ase beta-sheet core" evidence="2">
    <location>
        <begin position="172"/>
        <end position="266"/>
    </location>
</feature>
<proteinExistence type="predicted"/>
<dbReference type="Proteomes" id="UP000239863">
    <property type="component" value="Unassembled WGS sequence"/>
</dbReference>
<dbReference type="STRING" id="37659.GCA_000703125_00158"/>